<organism evidence="2 3">
    <name type="scientific">Eimeria tenella</name>
    <name type="common">Coccidian parasite</name>
    <dbReference type="NCBI Taxonomy" id="5802"/>
    <lineage>
        <taxon>Eukaryota</taxon>
        <taxon>Sar</taxon>
        <taxon>Alveolata</taxon>
        <taxon>Apicomplexa</taxon>
        <taxon>Conoidasida</taxon>
        <taxon>Coccidia</taxon>
        <taxon>Eucoccidiorida</taxon>
        <taxon>Eimeriorina</taxon>
        <taxon>Eimeriidae</taxon>
        <taxon>Eimeria</taxon>
    </lineage>
</organism>
<sequence>MRKELEQQRRRLQQREEACRRLEEEFKLRAAETTKHKLKIAALEKEVQRVTEENQEILMQREEGRLIVQREFLERKGRYVSRLQDLRPFLGSYFEDVLRGLTNCRTIGQLR</sequence>
<reference evidence="2" key="1">
    <citation type="submission" date="2013-10" db="EMBL/GenBank/DDBJ databases">
        <title>Genomic analysis of the causative agents of coccidiosis in chickens.</title>
        <authorList>
            <person name="Reid A.J."/>
            <person name="Blake D."/>
            <person name="Billington K."/>
            <person name="Browne H."/>
            <person name="Dunn M."/>
            <person name="Hung S."/>
            <person name="Kawahara F."/>
            <person name="Miranda-Saavedra D."/>
            <person name="Mourier T."/>
            <person name="Nagra H."/>
            <person name="Otto T.D."/>
            <person name="Rawlings N."/>
            <person name="Sanchez A."/>
            <person name="Sanders M."/>
            <person name="Subramaniam C."/>
            <person name="Tay Y."/>
            <person name="Dear P."/>
            <person name="Doerig C."/>
            <person name="Gruber A."/>
            <person name="Parkinson J."/>
            <person name="Shirley M."/>
            <person name="Wan K.L."/>
            <person name="Berriman M."/>
            <person name="Tomley F."/>
            <person name="Pain A."/>
        </authorList>
    </citation>
    <scope>NUCLEOTIDE SEQUENCE [LARGE SCALE GENOMIC DNA]</scope>
    <source>
        <strain evidence="2">Houghton</strain>
    </source>
</reference>
<evidence type="ECO:0000256" key="1">
    <source>
        <dbReference type="SAM" id="Coils"/>
    </source>
</evidence>
<reference evidence="2" key="2">
    <citation type="submission" date="2013-10" db="EMBL/GenBank/DDBJ databases">
        <authorList>
            <person name="Aslett M."/>
        </authorList>
    </citation>
    <scope>NUCLEOTIDE SEQUENCE [LARGE SCALE GENOMIC DNA]</scope>
    <source>
        <strain evidence="2">Houghton</strain>
    </source>
</reference>
<dbReference type="GeneID" id="25254204"/>
<protein>
    <submittedName>
        <fullName evidence="2">Uncharacterized protein</fullName>
    </submittedName>
</protein>
<dbReference type="OrthoDB" id="384692at2759"/>
<keyword evidence="3" id="KW-1185">Reference proteome</keyword>
<name>U6KR00_EIMTE</name>
<dbReference type="VEuPathDB" id="ToxoDB:ETH_00025470"/>
<dbReference type="Proteomes" id="UP000030747">
    <property type="component" value="Unassembled WGS sequence"/>
</dbReference>
<accession>U6KR00</accession>
<dbReference type="RefSeq" id="XP_013228671.1">
    <property type="nucleotide sequence ID" value="XM_013373217.1"/>
</dbReference>
<gene>
    <name evidence="2" type="ORF">ETH_00025470</name>
</gene>
<evidence type="ECO:0000313" key="2">
    <source>
        <dbReference type="EMBL" id="CDJ37833.1"/>
    </source>
</evidence>
<dbReference type="VEuPathDB" id="ToxoDB:ETH2_0523500"/>
<keyword evidence="1" id="KW-0175">Coiled coil</keyword>
<dbReference type="EMBL" id="HG673782">
    <property type="protein sequence ID" value="CDJ37833.1"/>
    <property type="molecule type" value="Genomic_DNA"/>
</dbReference>
<dbReference type="AlphaFoldDB" id="U6KR00"/>
<evidence type="ECO:0000313" key="3">
    <source>
        <dbReference type="Proteomes" id="UP000030747"/>
    </source>
</evidence>
<feature type="coiled-coil region" evidence="1">
    <location>
        <begin position="2"/>
        <end position="60"/>
    </location>
</feature>
<proteinExistence type="predicted"/>